<dbReference type="InterPro" id="IPR003329">
    <property type="entry name" value="Cytidylyl_trans"/>
</dbReference>
<dbReference type="InterPro" id="IPR029044">
    <property type="entry name" value="Nucleotide-diphossugar_trans"/>
</dbReference>
<keyword evidence="1" id="KW-0808">Transferase</keyword>
<dbReference type="CDD" id="cd02513">
    <property type="entry name" value="CMP-NeuAc_Synthase"/>
    <property type="match status" value="1"/>
</dbReference>
<name>A0ABV4MP61_9VIBR</name>
<accession>A0ABV4MP61</accession>
<gene>
    <name evidence="1" type="ORF">ACED39_21520</name>
</gene>
<protein>
    <submittedName>
        <fullName evidence="1">Cytidylyltransferase domain-containing protein</fullName>
    </submittedName>
</protein>
<evidence type="ECO:0000313" key="2">
    <source>
        <dbReference type="Proteomes" id="UP001569151"/>
    </source>
</evidence>
<keyword evidence="2" id="KW-1185">Reference proteome</keyword>
<keyword evidence="1" id="KW-0548">Nucleotidyltransferase</keyword>
<dbReference type="PANTHER" id="PTHR21485:SF6">
    <property type="entry name" value="N-ACYLNEURAMINATE CYTIDYLYLTRANSFERASE-RELATED"/>
    <property type="match status" value="1"/>
</dbReference>
<dbReference type="Pfam" id="PF02348">
    <property type="entry name" value="CTP_transf_3"/>
    <property type="match status" value="1"/>
</dbReference>
<dbReference type="Gene3D" id="3.90.550.10">
    <property type="entry name" value="Spore Coat Polysaccharide Biosynthesis Protein SpsA, Chain A"/>
    <property type="match status" value="1"/>
</dbReference>
<dbReference type="InterPro" id="IPR050793">
    <property type="entry name" value="CMP-NeuNAc_synthase"/>
</dbReference>
<sequence length="232" mass="26441">MIAIVPARGGSKGLPGKNIKYLNGKPMIAYTIQAALESKHITEVVISTDDEEIYDIALSLGATKTFLRPKELAGDDSLAIDNYIYTTNRLGDEFGYNVDNFVVLQPTSPLRESQDIDGAIELFYRNSADSVVSYCLEHHPIMWHKYIEDDSRLTSVFANEVLENRQKFRESYYPNGAIFVFKKSLIEKGEYFSDKTFAYKMPRSRSIDVDTQEDFDYAEFLMRKSNESCTSL</sequence>
<dbReference type="PANTHER" id="PTHR21485">
    <property type="entry name" value="HAD SUPERFAMILY MEMBERS CMAS AND KDSC"/>
    <property type="match status" value="1"/>
</dbReference>
<reference evidence="1 2" key="1">
    <citation type="submission" date="2024-06" db="EMBL/GenBank/DDBJ databases">
        <authorList>
            <person name="Steensen K."/>
            <person name="Seneca J."/>
            <person name="Bartlau N."/>
            <person name="Yu A.X."/>
            <person name="Polz M.F."/>
        </authorList>
    </citation>
    <scope>NUCLEOTIDE SEQUENCE [LARGE SCALE GENOMIC DNA]</scope>
    <source>
        <strain evidence="1 2">1F146</strain>
    </source>
</reference>
<proteinExistence type="predicted"/>
<organism evidence="1 2">
    <name type="scientific">Vibrio bivalvicida</name>
    <dbReference type="NCBI Taxonomy" id="1276888"/>
    <lineage>
        <taxon>Bacteria</taxon>
        <taxon>Pseudomonadati</taxon>
        <taxon>Pseudomonadota</taxon>
        <taxon>Gammaproteobacteria</taxon>
        <taxon>Vibrionales</taxon>
        <taxon>Vibrionaceae</taxon>
        <taxon>Vibrio</taxon>
        <taxon>Vibrio oreintalis group</taxon>
    </lineage>
</organism>
<dbReference type="RefSeq" id="WP_371720310.1">
    <property type="nucleotide sequence ID" value="NZ_JBGOOF010000049.1"/>
</dbReference>
<dbReference type="GO" id="GO:0016779">
    <property type="term" value="F:nucleotidyltransferase activity"/>
    <property type="evidence" value="ECO:0007669"/>
    <property type="project" value="UniProtKB-KW"/>
</dbReference>
<dbReference type="SUPFAM" id="SSF53448">
    <property type="entry name" value="Nucleotide-diphospho-sugar transferases"/>
    <property type="match status" value="1"/>
</dbReference>
<dbReference type="Proteomes" id="UP001569151">
    <property type="component" value="Unassembled WGS sequence"/>
</dbReference>
<evidence type="ECO:0000313" key="1">
    <source>
        <dbReference type="EMBL" id="MEZ8211350.1"/>
    </source>
</evidence>
<comment type="caution">
    <text evidence="1">The sequence shown here is derived from an EMBL/GenBank/DDBJ whole genome shotgun (WGS) entry which is preliminary data.</text>
</comment>
<dbReference type="EMBL" id="JBGOOS010000051">
    <property type="protein sequence ID" value="MEZ8211350.1"/>
    <property type="molecule type" value="Genomic_DNA"/>
</dbReference>